<evidence type="ECO:0000313" key="2">
    <source>
        <dbReference type="Proteomes" id="UP000282211"/>
    </source>
</evidence>
<dbReference type="Proteomes" id="UP000282211">
    <property type="component" value="Unassembled WGS sequence"/>
</dbReference>
<dbReference type="AlphaFoldDB" id="A0A420WDH4"/>
<reference evidence="1 2" key="1">
    <citation type="submission" date="2018-10" db="EMBL/GenBank/DDBJ databases">
        <title>Genomic Encyclopedia of Type Strains, Phase IV (KMG-IV): sequencing the most valuable type-strain genomes for metagenomic binning, comparative biology and taxonomic classification.</title>
        <authorList>
            <person name="Goeker M."/>
        </authorList>
    </citation>
    <scope>NUCLEOTIDE SEQUENCE [LARGE SCALE GENOMIC DNA]</scope>
    <source>
        <strain evidence="1 2">DSM 22008</strain>
    </source>
</reference>
<protein>
    <submittedName>
        <fullName evidence="1">Uncharacterized protein</fullName>
    </submittedName>
</protein>
<organism evidence="1 2">
    <name type="scientific">Litorimonas taeanensis</name>
    <dbReference type="NCBI Taxonomy" id="568099"/>
    <lineage>
        <taxon>Bacteria</taxon>
        <taxon>Pseudomonadati</taxon>
        <taxon>Pseudomonadota</taxon>
        <taxon>Alphaproteobacteria</taxon>
        <taxon>Maricaulales</taxon>
        <taxon>Robiginitomaculaceae</taxon>
    </lineage>
</organism>
<dbReference type="RefSeq" id="WP_121100766.1">
    <property type="nucleotide sequence ID" value="NZ_RBII01000002.1"/>
</dbReference>
<name>A0A420WDH4_9PROT</name>
<gene>
    <name evidence="1" type="ORF">DES40_1718</name>
</gene>
<sequence>MVLMLSPDKQSRTLSLAGGDVTITVAYADIVTRTAARNKAASKMRTLADGGEVLSDFGYSPDHLDALTEPHVLMGFSELAYAVELGVLIIESWTGVETPSGENISVSRAAITEVMKQIGSDFIDQEARAADKVILEGNVFSPSRNGIGAAAENIANPAKTTMPPAPKAKKA</sequence>
<evidence type="ECO:0000313" key="1">
    <source>
        <dbReference type="EMBL" id="RKQ68942.1"/>
    </source>
</evidence>
<keyword evidence="2" id="KW-1185">Reference proteome</keyword>
<proteinExistence type="predicted"/>
<comment type="caution">
    <text evidence="1">The sequence shown here is derived from an EMBL/GenBank/DDBJ whole genome shotgun (WGS) entry which is preliminary data.</text>
</comment>
<dbReference type="InParanoid" id="A0A420WDH4"/>
<dbReference type="EMBL" id="RBII01000002">
    <property type="protein sequence ID" value="RKQ68942.1"/>
    <property type="molecule type" value="Genomic_DNA"/>
</dbReference>
<accession>A0A420WDH4</accession>